<keyword evidence="8" id="KW-1185">Reference proteome</keyword>
<gene>
    <name evidence="7" type="ORF">CSV86_026755</name>
</gene>
<evidence type="ECO:0000256" key="1">
    <source>
        <dbReference type="ARBA" id="ARBA00008172"/>
    </source>
</evidence>
<dbReference type="InterPro" id="IPR009614">
    <property type="entry name" value="YoeB_toxin"/>
</dbReference>
<evidence type="ECO:0000313" key="7">
    <source>
        <dbReference type="EMBL" id="NNJ18511.1"/>
    </source>
</evidence>
<dbReference type="OrthoDB" id="9801102at2"/>
<name>L1M687_9PSED</name>
<comment type="similarity">
    <text evidence="1">Belongs to the YoeB family.</text>
</comment>
<evidence type="ECO:0000256" key="6">
    <source>
        <dbReference type="ARBA" id="ARBA00030388"/>
    </source>
</evidence>
<organism evidence="7 8">
    <name type="scientific">Pseudomonas bharatica CSV86</name>
    <dbReference type="NCBI Taxonomy" id="1005395"/>
    <lineage>
        <taxon>Bacteria</taxon>
        <taxon>Pseudomonadati</taxon>
        <taxon>Pseudomonadota</taxon>
        <taxon>Gammaproteobacteria</taxon>
        <taxon>Pseudomonadales</taxon>
        <taxon>Pseudomonadaceae</taxon>
        <taxon>Pseudomonas</taxon>
        <taxon>Pseudomonas bharatica</taxon>
    </lineage>
</organism>
<reference evidence="7 8" key="1">
    <citation type="journal article" date="2013" name="Genome Announc.">
        <title>Genome Sequence of Naphthalene-Degrading Soil Bacterium Pseudomonas putida CSV86.</title>
        <authorList>
            <person name="Phale P.S."/>
            <person name="Paliwal V."/>
            <person name="Raju S.C."/>
            <person name="Modak A."/>
            <person name="Purohit H.J."/>
        </authorList>
    </citation>
    <scope>NUCLEOTIDE SEQUENCE [LARGE SCALE GENOMIC DNA]</scope>
    <source>
        <strain evidence="7 8">CSV86</strain>
    </source>
</reference>
<keyword evidence="3" id="KW-0540">Nuclease</keyword>
<dbReference type="Proteomes" id="UP000010448">
    <property type="component" value="Unassembled WGS sequence"/>
</dbReference>
<dbReference type="Gene3D" id="3.30.2310.20">
    <property type="entry name" value="RelE-like"/>
    <property type="match status" value="1"/>
</dbReference>
<dbReference type="RefSeq" id="WP_009395819.1">
    <property type="nucleotide sequence ID" value="NZ_AMWJ02000004.1"/>
</dbReference>
<dbReference type="NCBIfam" id="TIGR02116">
    <property type="entry name" value="toxin_Txe_YoeB"/>
    <property type="match status" value="1"/>
</dbReference>
<sequence>MSQQKTKQRNKEQARRGVSVSFTPHGWKDYQHWKTNDEAISIALDRLISECLRTPFTGTGKPEPLKGDLSGYHSRRITKEHRLIYMYEAGTLTVIACRYHYE</sequence>
<protein>
    <recommendedName>
        <fullName evidence="6">Putative mRNA interferase YoeB</fullName>
    </recommendedName>
</protein>
<accession>L1M687</accession>
<comment type="caution">
    <text evidence="7">The sequence shown here is derived from an EMBL/GenBank/DDBJ whole genome shotgun (WGS) entry which is preliminary data.</text>
</comment>
<dbReference type="EMBL" id="AMWJ02000004">
    <property type="protein sequence ID" value="NNJ18511.1"/>
    <property type="molecule type" value="Genomic_DNA"/>
</dbReference>
<dbReference type="PANTHER" id="PTHR38039:SF1">
    <property type="entry name" value="TOXIN YOEB"/>
    <property type="match status" value="1"/>
</dbReference>
<evidence type="ECO:0000256" key="4">
    <source>
        <dbReference type="ARBA" id="ARBA00022759"/>
    </source>
</evidence>
<dbReference type="InterPro" id="IPR035093">
    <property type="entry name" value="RelE/ParE_toxin_dom_sf"/>
</dbReference>
<keyword evidence="4" id="KW-0255">Endonuclease</keyword>
<keyword evidence="2" id="KW-1277">Toxin-antitoxin system</keyword>
<dbReference type="GO" id="GO:0004519">
    <property type="term" value="F:endonuclease activity"/>
    <property type="evidence" value="ECO:0007669"/>
    <property type="project" value="UniProtKB-KW"/>
</dbReference>
<evidence type="ECO:0000256" key="2">
    <source>
        <dbReference type="ARBA" id="ARBA00022649"/>
    </source>
</evidence>
<evidence type="ECO:0000256" key="3">
    <source>
        <dbReference type="ARBA" id="ARBA00022722"/>
    </source>
</evidence>
<keyword evidence="5" id="KW-0378">Hydrolase</keyword>
<dbReference type="GO" id="GO:0006401">
    <property type="term" value="P:RNA catabolic process"/>
    <property type="evidence" value="ECO:0007669"/>
    <property type="project" value="InterPro"/>
</dbReference>
<dbReference type="PANTHER" id="PTHR38039">
    <property type="entry name" value="TOXIN YOEB"/>
    <property type="match status" value="1"/>
</dbReference>
<dbReference type="GO" id="GO:0016787">
    <property type="term" value="F:hydrolase activity"/>
    <property type="evidence" value="ECO:0007669"/>
    <property type="project" value="UniProtKB-KW"/>
</dbReference>
<dbReference type="GO" id="GO:0045892">
    <property type="term" value="P:negative regulation of DNA-templated transcription"/>
    <property type="evidence" value="ECO:0007669"/>
    <property type="project" value="TreeGrafter"/>
</dbReference>
<dbReference type="AlphaFoldDB" id="L1M687"/>
<proteinExistence type="inferred from homology"/>
<evidence type="ECO:0000313" key="8">
    <source>
        <dbReference type="Proteomes" id="UP000010448"/>
    </source>
</evidence>
<dbReference type="eggNOG" id="COG4115">
    <property type="taxonomic scope" value="Bacteria"/>
</dbReference>
<evidence type="ECO:0000256" key="5">
    <source>
        <dbReference type="ARBA" id="ARBA00022801"/>
    </source>
</evidence>
<dbReference type="SUPFAM" id="SSF143011">
    <property type="entry name" value="RelE-like"/>
    <property type="match status" value="1"/>
</dbReference>
<dbReference type="Pfam" id="PF06769">
    <property type="entry name" value="YoeB_toxin"/>
    <property type="match status" value="1"/>
</dbReference>